<dbReference type="Proteomes" id="UP000646749">
    <property type="component" value="Unassembled WGS sequence"/>
</dbReference>
<comment type="caution">
    <text evidence="3">The sequence shown here is derived from an EMBL/GenBank/DDBJ whole genome shotgun (WGS) entry which is preliminary data.</text>
</comment>
<reference evidence="3 4" key="1">
    <citation type="submission" date="2021-01" db="EMBL/GenBank/DDBJ databases">
        <title>Whole genome shotgun sequence of Plantactinospora endophytica NBRC 110450.</title>
        <authorList>
            <person name="Komaki H."/>
            <person name="Tamura T."/>
        </authorList>
    </citation>
    <scope>NUCLEOTIDE SEQUENCE [LARGE SCALE GENOMIC DNA]</scope>
    <source>
        <strain evidence="3 4">NBRC 110450</strain>
    </source>
</reference>
<dbReference type="Gene3D" id="3.10.50.40">
    <property type="match status" value="1"/>
</dbReference>
<gene>
    <name evidence="3" type="ORF">Pen02_56810</name>
</gene>
<protein>
    <recommendedName>
        <fullName evidence="2">PpiC domain-containing protein</fullName>
    </recommendedName>
</protein>
<evidence type="ECO:0000256" key="1">
    <source>
        <dbReference type="SAM" id="MobiDB-lite"/>
    </source>
</evidence>
<feature type="domain" description="PpiC" evidence="2">
    <location>
        <begin position="168"/>
        <end position="283"/>
    </location>
</feature>
<dbReference type="Pfam" id="PF13145">
    <property type="entry name" value="Rotamase_2"/>
    <property type="match status" value="1"/>
</dbReference>
<proteinExistence type="predicted"/>
<sequence>MLTQHDDGNSSPAVTGGEEGPVAQEEAKAEGPSTGTAGRAFRWTLSMVAVAVLVAGVTMTIANARVPEARVDPGDEIVATVDGAAVYGLDVGPHIRTKAPWVGVDPPADPVDSALRDAVIVRLLSAEARRQGVPADDNGARSVVDGQLNVALLDKELRARGHHPEKLTQPEVRAFYQANLDRLSRFRGGTVSAIILTDLAQAREVLGKAATADDRTFAELVAQYSTDVASKAKAGHVADVDAAADEVPLPVARVVVSTRKAGDVGLAETDDGRFWVIRMAKVELLPAPWNAATEQRVRELMANEWRGQVIKDLEARLRPAADVRINQDALDRYRAEVGDELVPTARVTAPR</sequence>
<name>A0ABQ4E7P7_9ACTN</name>
<evidence type="ECO:0000313" key="3">
    <source>
        <dbReference type="EMBL" id="GIG90745.1"/>
    </source>
</evidence>
<feature type="region of interest" description="Disordered" evidence="1">
    <location>
        <begin position="1"/>
        <end position="36"/>
    </location>
</feature>
<accession>A0ABQ4E7P7</accession>
<organism evidence="3 4">
    <name type="scientific">Plantactinospora endophytica</name>
    <dbReference type="NCBI Taxonomy" id="673535"/>
    <lineage>
        <taxon>Bacteria</taxon>
        <taxon>Bacillati</taxon>
        <taxon>Actinomycetota</taxon>
        <taxon>Actinomycetes</taxon>
        <taxon>Micromonosporales</taxon>
        <taxon>Micromonosporaceae</taxon>
        <taxon>Plantactinospora</taxon>
    </lineage>
</organism>
<evidence type="ECO:0000313" key="4">
    <source>
        <dbReference type="Proteomes" id="UP000646749"/>
    </source>
</evidence>
<dbReference type="InterPro" id="IPR000297">
    <property type="entry name" value="PPIase_PpiC"/>
</dbReference>
<keyword evidence="4" id="KW-1185">Reference proteome</keyword>
<dbReference type="RefSeq" id="WP_203869161.1">
    <property type="nucleotide sequence ID" value="NZ_BONW01000029.1"/>
</dbReference>
<evidence type="ECO:0000259" key="2">
    <source>
        <dbReference type="Pfam" id="PF13145"/>
    </source>
</evidence>
<dbReference type="InterPro" id="IPR046357">
    <property type="entry name" value="PPIase_dom_sf"/>
</dbReference>
<dbReference type="EMBL" id="BONW01000029">
    <property type="protein sequence ID" value="GIG90745.1"/>
    <property type="molecule type" value="Genomic_DNA"/>
</dbReference>